<comment type="caution">
    <text evidence="1">The sequence shown here is derived from an EMBL/GenBank/DDBJ whole genome shotgun (WGS) entry which is preliminary data.</text>
</comment>
<sequence>EPTTFPTTISEEFLKTAKIDEISSGKEVPIATIVAPTIKAGIPKNKPIFSAE</sequence>
<accession>X0UJ49</accession>
<organism evidence="1">
    <name type="scientific">marine sediment metagenome</name>
    <dbReference type="NCBI Taxonomy" id="412755"/>
    <lineage>
        <taxon>unclassified sequences</taxon>
        <taxon>metagenomes</taxon>
        <taxon>ecological metagenomes</taxon>
    </lineage>
</organism>
<feature type="non-terminal residue" evidence="1">
    <location>
        <position position="1"/>
    </location>
</feature>
<protein>
    <submittedName>
        <fullName evidence="1">Uncharacterized protein</fullName>
    </submittedName>
</protein>
<gene>
    <name evidence="1" type="ORF">S01H1_39654</name>
</gene>
<dbReference type="AlphaFoldDB" id="X0UJ49"/>
<evidence type="ECO:0000313" key="1">
    <source>
        <dbReference type="EMBL" id="GAG00393.1"/>
    </source>
</evidence>
<reference evidence="1" key="1">
    <citation type="journal article" date="2014" name="Front. Microbiol.">
        <title>High frequency of phylogenetically diverse reductive dehalogenase-homologous genes in deep subseafloor sedimentary metagenomes.</title>
        <authorList>
            <person name="Kawai M."/>
            <person name="Futagami T."/>
            <person name="Toyoda A."/>
            <person name="Takaki Y."/>
            <person name="Nishi S."/>
            <person name="Hori S."/>
            <person name="Arai W."/>
            <person name="Tsubouchi T."/>
            <person name="Morono Y."/>
            <person name="Uchiyama I."/>
            <person name="Ito T."/>
            <person name="Fujiyama A."/>
            <person name="Inagaki F."/>
            <person name="Takami H."/>
        </authorList>
    </citation>
    <scope>NUCLEOTIDE SEQUENCE</scope>
    <source>
        <strain evidence="1">Expedition CK06-06</strain>
    </source>
</reference>
<name>X0UJ49_9ZZZZ</name>
<proteinExistence type="predicted"/>
<dbReference type="EMBL" id="BARS01025050">
    <property type="protein sequence ID" value="GAG00393.1"/>
    <property type="molecule type" value="Genomic_DNA"/>
</dbReference>